<keyword evidence="1" id="KW-0520">NAD</keyword>
<dbReference type="KEGG" id="pect:BN1012_Phect1083"/>
<sequence length="334" mass="37508">MTWLVTGAAGFIGSHAAHVLLDRGETVVGLDNLNDYYDVRLKEARLERLASRDGFTFHKASLEDKPALTKIFEQHNIKKIIHLAAQAGVRYSIENPDAYIQANIIGFQHMIDLAKEAKVEHFVYASSSSVYGSNEKMPFATADSVDHPVSLYAATKKANELVAHTYSHLYGLPTTGLRFFTVYGPWGRPDMSLFLFTRKIIAGEPIDVFNHGKHRRDFTYIDDIVDGVIRVADNTPTPNPDYDPLSGDPAASHAPYRVYNIGNNKPVELMTFIETIEKHLGLEAKKNFLPLQPGDVPATYADIEPLRRDTGFEPRTSIDEGIGNFIDWYRTFYN</sequence>
<dbReference type="InterPro" id="IPR001509">
    <property type="entry name" value="Epimerase_deHydtase"/>
</dbReference>
<dbReference type="PANTHER" id="PTHR43574">
    <property type="entry name" value="EPIMERASE-RELATED"/>
    <property type="match status" value="1"/>
</dbReference>
<evidence type="ECO:0000313" key="3">
    <source>
        <dbReference type="EMBL" id="CDO59297.1"/>
    </source>
</evidence>
<dbReference type="Gene3D" id="3.40.50.720">
    <property type="entry name" value="NAD(P)-binding Rossmann-like Domain"/>
    <property type="match status" value="1"/>
</dbReference>
<dbReference type="Proteomes" id="UP000032160">
    <property type="component" value="Chromosome I"/>
</dbReference>
<dbReference type="SUPFAM" id="SSF51735">
    <property type="entry name" value="NAD(P)-binding Rossmann-fold domains"/>
    <property type="match status" value="1"/>
</dbReference>
<keyword evidence="4" id="KW-1185">Reference proteome</keyword>
<accession>X5MCL2</accession>
<dbReference type="Pfam" id="PF01370">
    <property type="entry name" value="Epimerase"/>
    <property type="match status" value="1"/>
</dbReference>
<reference evidence="3 4" key="1">
    <citation type="journal article" date="2014" name="Front. Genet.">
        <title>Genome and metabolic network of "Candidatus Phaeomarinobacter ectocarpi" Ec32, a new candidate genus of Alphaproteobacteria frequently associated with brown algae.</title>
        <authorList>
            <person name="Dittami S.M."/>
            <person name="Barbeyron T."/>
            <person name="Boyen C."/>
            <person name="Cambefort J."/>
            <person name="Collet G."/>
            <person name="Delage L."/>
            <person name="Gobet A."/>
            <person name="Groisillier A."/>
            <person name="Leblanc C."/>
            <person name="Michel G."/>
            <person name="Scornet D."/>
            <person name="Siegel A."/>
            <person name="Tapia J.E."/>
            <person name="Tonon T."/>
        </authorList>
    </citation>
    <scope>NUCLEOTIDE SEQUENCE [LARGE SCALE GENOMIC DNA]</scope>
    <source>
        <strain evidence="3 4">Ec32</strain>
    </source>
</reference>
<keyword evidence="3" id="KW-0456">Lyase</keyword>
<dbReference type="InterPro" id="IPR036291">
    <property type="entry name" value="NAD(P)-bd_dom_sf"/>
</dbReference>
<dbReference type="RefSeq" id="WP_043949989.1">
    <property type="nucleotide sequence ID" value="NZ_HG966617.1"/>
</dbReference>
<dbReference type="OrthoDB" id="9801785at2"/>
<name>X5MCL2_9HYPH</name>
<dbReference type="HOGENOM" id="CLU_007383_1_7_5"/>
<dbReference type="GO" id="GO:0008460">
    <property type="term" value="F:dTDP-glucose 4,6-dehydratase activity"/>
    <property type="evidence" value="ECO:0007669"/>
    <property type="project" value="UniProtKB-EC"/>
</dbReference>
<evidence type="ECO:0000256" key="1">
    <source>
        <dbReference type="ARBA" id="ARBA00023027"/>
    </source>
</evidence>
<gene>
    <name evidence="3" type="ORF">BN1012_Phect1083</name>
</gene>
<dbReference type="CDD" id="cd05253">
    <property type="entry name" value="UDP_GE_SDE_e"/>
    <property type="match status" value="1"/>
</dbReference>
<protein>
    <submittedName>
        <fullName evidence="3">dTDP-glucose 4,6-dehydratase</fullName>
        <ecNumber evidence="3">4.2.1.46</ecNumber>
    </submittedName>
</protein>
<dbReference type="AlphaFoldDB" id="X5MCL2"/>
<proteinExistence type="predicted"/>
<dbReference type="EC" id="4.2.1.46" evidence="3"/>
<feature type="domain" description="NAD-dependent epimerase/dehydratase" evidence="2">
    <location>
        <begin position="3"/>
        <end position="234"/>
    </location>
</feature>
<dbReference type="STRING" id="1458461.BN1012_Phect1083"/>
<dbReference type="EMBL" id="HG966617">
    <property type="protein sequence ID" value="CDO59297.1"/>
    <property type="molecule type" value="Genomic_DNA"/>
</dbReference>
<evidence type="ECO:0000313" key="4">
    <source>
        <dbReference type="Proteomes" id="UP000032160"/>
    </source>
</evidence>
<organism evidence="3 4">
    <name type="scientific">Candidatus Phaeomarinibacter ectocarpi</name>
    <dbReference type="NCBI Taxonomy" id="1458461"/>
    <lineage>
        <taxon>Bacteria</taxon>
        <taxon>Pseudomonadati</taxon>
        <taxon>Pseudomonadota</taxon>
        <taxon>Alphaproteobacteria</taxon>
        <taxon>Hyphomicrobiales</taxon>
        <taxon>Parvibaculaceae</taxon>
        <taxon>Candidatus Phaeomarinibacter</taxon>
    </lineage>
</organism>
<dbReference type="PRINTS" id="PR01713">
    <property type="entry name" value="NUCEPIMERASE"/>
</dbReference>
<evidence type="ECO:0000259" key="2">
    <source>
        <dbReference type="Pfam" id="PF01370"/>
    </source>
</evidence>